<reference evidence="3 4" key="1">
    <citation type="submission" date="2018-03" db="EMBL/GenBank/DDBJ databases">
        <title>The ancient ancestry and fast evolution of plastids.</title>
        <authorList>
            <person name="Moore K.R."/>
            <person name="Magnabosco C."/>
            <person name="Momper L."/>
            <person name="Gold D.A."/>
            <person name="Bosak T."/>
            <person name="Fournier G.P."/>
        </authorList>
    </citation>
    <scope>NUCLEOTIDE SEQUENCE [LARGE SCALE GENOMIC DNA]</scope>
    <source>
        <strain evidence="3 4">CCALA 037</strain>
    </source>
</reference>
<dbReference type="PANTHER" id="PTHR12277:SF81">
    <property type="entry name" value="PROTEIN ABHD13"/>
    <property type="match status" value="1"/>
</dbReference>
<dbReference type="RefSeq" id="WP_106311448.1">
    <property type="nucleotide sequence ID" value="NZ_PVWO01000501.1"/>
</dbReference>
<dbReference type="GO" id="GO:0016787">
    <property type="term" value="F:hydrolase activity"/>
    <property type="evidence" value="ECO:0007669"/>
    <property type="project" value="UniProtKB-KW"/>
</dbReference>
<proteinExistence type="predicted"/>
<feature type="domain" description="Serine aminopeptidase S33" evidence="2">
    <location>
        <begin position="87"/>
        <end position="198"/>
    </location>
</feature>
<dbReference type="SUPFAM" id="SSF53474">
    <property type="entry name" value="alpha/beta-Hydrolases"/>
    <property type="match status" value="1"/>
</dbReference>
<sequence>MKRSVVIRRKHLGTLLKRLTIAYISTCLCLWIGQRHLIFHPYRELVGVPSSSPWNMPYQEIVIPSGSGHLKGWWIPADPRRVKDSTPPKVILFLGGAAGNKSHYLDRVEGLRQLGFALLLFDYRGYGESPGDFPSETQIYKDSQAAWNYLIDRQKVSPQQIFIYGESLGGAIALDLAVKHPQAEGLVVQSSFTSMTDMARWKGFGWLFPIDLLLNQKFDSIAKVRSLQIPVLFIHGTADDVVPFKMGQRLFATAPSPKYLHVVPDAGHASLLRSGEQSYLKAIGQFIRQR</sequence>
<keyword evidence="1" id="KW-1133">Transmembrane helix</keyword>
<dbReference type="PRINTS" id="PR00111">
    <property type="entry name" value="ABHYDROLASE"/>
</dbReference>
<feature type="transmembrane region" description="Helical" evidence="1">
    <location>
        <begin position="12"/>
        <end position="33"/>
    </location>
</feature>
<keyword evidence="1" id="KW-0472">Membrane</keyword>
<evidence type="ECO:0000259" key="2">
    <source>
        <dbReference type="Pfam" id="PF12146"/>
    </source>
</evidence>
<dbReference type="InterPro" id="IPR022742">
    <property type="entry name" value="Hydrolase_4"/>
</dbReference>
<dbReference type="PANTHER" id="PTHR12277">
    <property type="entry name" value="ALPHA/BETA HYDROLASE DOMAIN-CONTAINING PROTEIN"/>
    <property type="match status" value="1"/>
</dbReference>
<keyword evidence="4" id="KW-1185">Reference proteome</keyword>
<gene>
    <name evidence="3" type="ORF">C7B77_25250</name>
</gene>
<comment type="caution">
    <text evidence="3">The sequence shown here is derived from an EMBL/GenBank/DDBJ whole genome shotgun (WGS) entry which is preliminary data.</text>
</comment>
<dbReference type="EMBL" id="PVWO01000501">
    <property type="protein sequence ID" value="PSB45358.1"/>
    <property type="molecule type" value="Genomic_DNA"/>
</dbReference>
<organism evidence="3 4">
    <name type="scientific">Chamaesiphon polymorphus CCALA 037</name>
    <dbReference type="NCBI Taxonomy" id="2107692"/>
    <lineage>
        <taxon>Bacteria</taxon>
        <taxon>Bacillati</taxon>
        <taxon>Cyanobacteriota</taxon>
        <taxon>Cyanophyceae</taxon>
        <taxon>Gomontiellales</taxon>
        <taxon>Chamaesiphonaceae</taxon>
        <taxon>Chamaesiphon</taxon>
    </lineage>
</organism>
<dbReference type="OrthoDB" id="9776685at2"/>
<protein>
    <submittedName>
        <fullName evidence="3">Alpha/beta hydrolase</fullName>
    </submittedName>
</protein>
<keyword evidence="3" id="KW-0378">Hydrolase</keyword>
<evidence type="ECO:0000313" key="4">
    <source>
        <dbReference type="Proteomes" id="UP000238937"/>
    </source>
</evidence>
<keyword evidence="1" id="KW-0812">Transmembrane</keyword>
<dbReference type="Pfam" id="PF12146">
    <property type="entry name" value="Hydrolase_4"/>
    <property type="match status" value="1"/>
</dbReference>
<evidence type="ECO:0000256" key="1">
    <source>
        <dbReference type="SAM" id="Phobius"/>
    </source>
</evidence>
<evidence type="ECO:0000313" key="3">
    <source>
        <dbReference type="EMBL" id="PSB45358.1"/>
    </source>
</evidence>
<name>A0A2T1FK90_9CYAN</name>
<accession>A0A2T1FK90</accession>
<dbReference type="AlphaFoldDB" id="A0A2T1FK90"/>
<dbReference type="Gene3D" id="3.40.50.1820">
    <property type="entry name" value="alpha/beta hydrolase"/>
    <property type="match status" value="1"/>
</dbReference>
<dbReference type="Proteomes" id="UP000238937">
    <property type="component" value="Unassembled WGS sequence"/>
</dbReference>
<dbReference type="InterPro" id="IPR000073">
    <property type="entry name" value="AB_hydrolase_1"/>
</dbReference>
<dbReference type="InterPro" id="IPR029058">
    <property type="entry name" value="AB_hydrolase_fold"/>
</dbReference>